<evidence type="ECO:0000259" key="15">
    <source>
        <dbReference type="PROSITE" id="PS50902"/>
    </source>
</evidence>
<dbReference type="Gene3D" id="3.40.50.360">
    <property type="match status" value="1"/>
</dbReference>
<comment type="similarity">
    <text evidence="1 13">In the N-terminal section; belongs to the cytochrome P450 family.</text>
</comment>
<gene>
    <name evidence="17" type="ORF">HNQ09_002187</name>
</gene>
<dbReference type="GO" id="GO:0005829">
    <property type="term" value="C:cytosol"/>
    <property type="evidence" value="ECO:0007669"/>
    <property type="project" value="TreeGrafter"/>
</dbReference>
<dbReference type="CDD" id="cd11068">
    <property type="entry name" value="CYP120A1"/>
    <property type="match status" value="1"/>
</dbReference>
<comment type="catalytic activity">
    <reaction evidence="13">
        <text>an organic molecule + reduced [NADPH--hemoprotein reductase] + O2 = an alcohol + oxidized [NADPH--hemoprotein reductase] + H2O + H(+)</text>
        <dbReference type="Rhea" id="RHEA:17149"/>
        <dbReference type="Rhea" id="RHEA-COMP:11964"/>
        <dbReference type="Rhea" id="RHEA-COMP:11965"/>
        <dbReference type="ChEBI" id="CHEBI:15377"/>
        <dbReference type="ChEBI" id="CHEBI:15378"/>
        <dbReference type="ChEBI" id="CHEBI:15379"/>
        <dbReference type="ChEBI" id="CHEBI:30879"/>
        <dbReference type="ChEBI" id="CHEBI:57618"/>
        <dbReference type="ChEBI" id="CHEBI:58210"/>
        <dbReference type="ChEBI" id="CHEBI:142491"/>
        <dbReference type="EC" id="1.14.14.1"/>
    </reaction>
</comment>
<keyword evidence="8 13" id="KW-0521">NADP</keyword>
<dbReference type="PRINTS" id="PR00371">
    <property type="entry name" value="FPNCR"/>
</dbReference>
<dbReference type="GO" id="GO:0010181">
    <property type="term" value="F:FMN binding"/>
    <property type="evidence" value="ECO:0007669"/>
    <property type="project" value="UniProtKB-UniRule"/>
</dbReference>
<keyword evidence="2 13" id="KW-0813">Transport</keyword>
<dbReference type="FunFam" id="1.10.630.10:FF:000040">
    <property type="entry name" value="Bifunctional cytochrome P450/NADPH--P450 reductase"/>
    <property type="match status" value="1"/>
</dbReference>
<dbReference type="Gene3D" id="1.20.990.10">
    <property type="entry name" value="NADPH-cytochrome p450 Reductase, Chain A, domain 3"/>
    <property type="match status" value="1"/>
</dbReference>
<dbReference type="InterPro" id="IPR001128">
    <property type="entry name" value="Cyt_P450"/>
</dbReference>
<dbReference type="Pfam" id="PF00667">
    <property type="entry name" value="FAD_binding_1"/>
    <property type="match status" value="1"/>
</dbReference>
<keyword evidence="9 13" id="KW-0560">Oxidoreductase</keyword>
<dbReference type="GO" id="GO:0070330">
    <property type="term" value="F:aromatase activity"/>
    <property type="evidence" value="ECO:0007669"/>
    <property type="project" value="UniProtKB-UniRule"/>
</dbReference>
<dbReference type="InterPro" id="IPR029039">
    <property type="entry name" value="Flavoprotein-like_sf"/>
</dbReference>
<dbReference type="SUPFAM" id="SSF52343">
    <property type="entry name" value="Ferredoxin reductase-like, C-terminal NADP-linked domain"/>
    <property type="match status" value="1"/>
</dbReference>
<dbReference type="InterPro" id="IPR017972">
    <property type="entry name" value="Cyt_P450_CS"/>
</dbReference>
<dbReference type="PROSITE" id="PS50902">
    <property type="entry name" value="FLAVODOXIN_LIKE"/>
    <property type="match status" value="1"/>
</dbReference>
<dbReference type="GO" id="GO:0003958">
    <property type="term" value="F:NADPH-hemoprotein reductase activity"/>
    <property type="evidence" value="ECO:0007669"/>
    <property type="project" value="UniProtKB-UniRule"/>
</dbReference>
<evidence type="ECO:0000256" key="13">
    <source>
        <dbReference type="PIRNR" id="PIRNR000209"/>
    </source>
</evidence>
<dbReference type="Pfam" id="PF00175">
    <property type="entry name" value="NAD_binding_1"/>
    <property type="match status" value="1"/>
</dbReference>
<dbReference type="InterPro" id="IPR008254">
    <property type="entry name" value="Flavodoxin/NO_synth"/>
</dbReference>
<dbReference type="Gene3D" id="2.40.30.10">
    <property type="entry name" value="Translation factors"/>
    <property type="match status" value="1"/>
</dbReference>
<evidence type="ECO:0000256" key="7">
    <source>
        <dbReference type="ARBA" id="ARBA00022827"/>
    </source>
</evidence>
<accession>A0A7W8GFK5</accession>
<evidence type="ECO:0000256" key="6">
    <source>
        <dbReference type="ARBA" id="ARBA00022723"/>
    </source>
</evidence>
<dbReference type="SUPFAM" id="SSF63380">
    <property type="entry name" value="Riboflavin synthase domain-like"/>
    <property type="match status" value="1"/>
</dbReference>
<evidence type="ECO:0000259" key="16">
    <source>
        <dbReference type="PROSITE" id="PS51384"/>
    </source>
</evidence>
<evidence type="ECO:0000256" key="2">
    <source>
        <dbReference type="ARBA" id="ARBA00022448"/>
    </source>
</evidence>
<dbReference type="EC" id="1.6.2.4" evidence="13"/>
<evidence type="ECO:0000256" key="11">
    <source>
        <dbReference type="ARBA" id="ARBA00023033"/>
    </source>
</evidence>
<dbReference type="SUPFAM" id="SSF52218">
    <property type="entry name" value="Flavoproteins"/>
    <property type="match status" value="1"/>
</dbReference>
<feature type="domain" description="Flavodoxin-like" evidence="15">
    <location>
        <begin position="488"/>
        <end position="628"/>
    </location>
</feature>
<keyword evidence="6 13" id="KW-0479">Metal-binding</keyword>
<evidence type="ECO:0000256" key="9">
    <source>
        <dbReference type="ARBA" id="ARBA00023002"/>
    </source>
</evidence>
<dbReference type="InterPro" id="IPR017938">
    <property type="entry name" value="Riboflavin_synthase-like_b-brl"/>
</dbReference>
<dbReference type="GO" id="GO:0020037">
    <property type="term" value="F:heme binding"/>
    <property type="evidence" value="ECO:0007669"/>
    <property type="project" value="UniProtKB-UniRule"/>
</dbReference>
<evidence type="ECO:0000256" key="12">
    <source>
        <dbReference type="ARBA" id="ARBA00049342"/>
    </source>
</evidence>
<dbReference type="InterPro" id="IPR036396">
    <property type="entry name" value="Cyt_P450_sf"/>
</dbReference>
<dbReference type="InterPro" id="IPR023173">
    <property type="entry name" value="NADPH_Cyt_P450_Rdtase_alpha"/>
</dbReference>
<dbReference type="Pfam" id="PF00258">
    <property type="entry name" value="Flavodoxin_1"/>
    <property type="match status" value="1"/>
</dbReference>
<dbReference type="PANTHER" id="PTHR19384:SF17">
    <property type="entry name" value="NADPH--CYTOCHROME P450 REDUCTASE"/>
    <property type="match status" value="1"/>
</dbReference>
<dbReference type="InterPro" id="IPR003097">
    <property type="entry name" value="CysJ-like_FAD-binding"/>
</dbReference>
<keyword evidence="10 13" id="KW-0408">Iron</keyword>
<feature type="binding site" description="axial binding residue" evidence="14">
    <location>
        <position position="405"/>
    </location>
    <ligand>
        <name>heme</name>
        <dbReference type="ChEBI" id="CHEBI:30413"/>
    </ligand>
    <ligandPart>
        <name>Fe</name>
        <dbReference type="ChEBI" id="CHEBI:18248"/>
    </ligandPart>
</feature>
<dbReference type="InterPro" id="IPR001094">
    <property type="entry name" value="Flavdoxin-like"/>
</dbReference>
<keyword evidence="18" id="KW-1185">Reference proteome</keyword>
<dbReference type="PIRSF" id="PIRSF000209">
    <property type="entry name" value="Bifunctional_P450_P450R"/>
    <property type="match status" value="1"/>
</dbReference>
<evidence type="ECO:0000256" key="8">
    <source>
        <dbReference type="ARBA" id="ARBA00022857"/>
    </source>
</evidence>
<keyword evidence="3 13" id="KW-0349">Heme</keyword>
<keyword evidence="5 13" id="KW-0288">FMN</keyword>
<dbReference type="PRINTS" id="PR00369">
    <property type="entry name" value="FLAVODOXIN"/>
</dbReference>
<dbReference type="Pfam" id="PF00067">
    <property type="entry name" value="p450"/>
    <property type="match status" value="1"/>
</dbReference>
<sequence>MTHTLAPIPVPPRHPQYGHLHYLAGDAPVLNFAQLAGQFPEGLFQLDLQGRTFIQAYDPDLVAELTDERRFQKRIHPSYTNVRHLGGDGLFTADSDEANWGKAHRILLPAFSQRAMKGYFGQMLEVAQNLVGKWERTVGQDLRVADDMTRLTLDTISLSGFDYRFRSFEGDELHPFLQALARAMQHTMAMNSRPPVLTPEMEEADRAYWADIAAMNDLVDEVIRGRREHGGGGQDLLGLMLNATDPETGERLSDENIRYQVMTFLIAGHETTSGLLAFTLYLLLRHPHVLAQAYAEVDRLLPGDAVPTYDTVMKLDVIPRILDEALRFWSTIPNYAVTALRDEVIGGRYEIKAGQQVALLIPALHRHPGAWKNPDEFDIDRWTPENRRTHHPAAYKPFGNGMRACIGRQFALTEAKLALLLILQRFALTDPYDYRLKVKQSLTIKPEDFVIRVRERRPHERFSAALPVVEEAQPDLGSVSVAGTGVALTVAYGSNLGTTEDLASRVADYATRAGFQTRLTTLDDLVDNVPREGLLFVTTATYNGAAPDNAARFDAWTQEGGLAEGSLAGVQFALLGAGNTQWATYQAFPKRVEEALLKAGAQPFVARGEADANGDFDGMVNAWLGTLLHQVSGAFGTAAQEPDGPRYELDLLTEADVRPAVVSERAYGLKVVASEELVRDAAGLWDFGQEPPRPSTKAITFELPEGVTYDTGDHIAVFAKNGPRLVEWAAGQLRLKPSQVVRLRQNGTRRSHLPLNTPVTVEVLLSEFVELQDVATRAHIETLLAHTGCPWTTRQLGAYLEDAARYGAEVRQPNLSVLGLLDRFPAVELPLGVFLELCPPIRPRFYSISSSPLVAPRTPSLTVGLLEAPSWAGAGPFRGLASAYLNRVQPGDTVFGYVRKPNPPFRPPLDPRTPMILVGPGTGIAPLRGFVEERAAQQAAGQTVGPCKVFTGCRHPEHDFFYQEDFGAWQRQGVAEVHTAYSAVVGYPYRFVQDAIEGDREGVWALIEAGANLYVCGDGVRMAPAVRQTFARLYQEKTGARAEEADAWLAALVQEGRYQQDVFGASK</sequence>
<comment type="catalytic activity">
    <reaction evidence="12 13">
        <text>2 oxidized [cytochrome P450] + NADPH = 2 reduced [cytochrome P450] + NADP(+) + H(+)</text>
        <dbReference type="Rhea" id="RHEA:24040"/>
        <dbReference type="Rhea" id="RHEA-COMP:14627"/>
        <dbReference type="Rhea" id="RHEA-COMP:14628"/>
        <dbReference type="ChEBI" id="CHEBI:15378"/>
        <dbReference type="ChEBI" id="CHEBI:55376"/>
        <dbReference type="ChEBI" id="CHEBI:57783"/>
        <dbReference type="ChEBI" id="CHEBI:58349"/>
        <dbReference type="ChEBI" id="CHEBI:60344"/>
        <dbReference type="EC" id="1.6.2.4"/>
    </reaction>
</comment>
<comment type="cofactor">
    <cofactor evidence="13">
        <name>FAD</name>
        <dbReference type="ChEBI" id="CHEBI:57692"/>
    </cofactor>
    <cofactor evidence="13">
        <name>FMN</name>
        <dbReference type="ChEBI" id="CHEBI:58210"/>
    </cofactor>
</comment>
<dbReference type="AlphaFoldDB" id="A0A7W8GFK5"/>
<dbReference type="Gene3D" id="1.10.630.10">
    <property type="entry name" value="Cytochrome P450"/>
    <property type="match status" value="1"/>
</dbReference>
<dbReference type="Gene3D" id="3.40.50.80">
    <property type="entry name" value="Nucleotide-binding domain of ferredoxin-NADP reductase (FNR) module"/>
    <property type="match status" value="1"/>
</dbReference>
<proteinExistence type="inferred from homology"/>
<dbReference type="SUPFAM" id="SSF48264">
    <property type="entry name" value="Cytochrome P450"/>
    <property type="match status" value="1"/>
</dbReference>
<name>A0A7W8GFK5_9DEIO</name>
<evidence type="ECO:0000256" key="3">
    <source>
        <dbReference type="ARBA" id="ARBA00022617"/>
    </source>
</evidence>
<dbReference type="EMBL" id="JACHFN010000007">
    <property type="protein sequence ID" value="MBB5234744.1"/>
    <property type="molecule type" value="Genomic_DNA"/>
</dbReference>
<keyword evidence="13" id="KW-0249">Electron transport</keyword>
<dbReference type="GO" id="GO:0005506">
    <property type="term" value="F:iron ion binding"/>
    <property type="evidence" value="ECO:0007669"/>
    <property type="project" value="UniProtKB-UniRule"/>
</dbReference>
<dbReference type="PROSITE" id="PS00086">
    <property type="entry name" value="CYTOCHROME_P450"/>
    <property type="match status" value="1"/>
</dbReference>
<evidence type="ECO:0000256" key="14">
    <source>
        <dbReference type="PIRSR" id="PIRSR000209-1"/>
    </source>
</evidence>
<keyword evidence="4 13" id="KW-0285">Flavoprotein</keyword>
<evidence type="ECO:0000313" key="17">
    <source>
        <dbReference type="EMBL" id="MBB5234744.1"/>
    </source>
</evidence>
<dbReference type="GO" id="GO:0050660">
    <property type="term" value="F:flavin adenine dinucleotide binding"/>
    <property type="evidence" value="ECO:0007669"/>
    <property type="project" value="TreeGrafter"/>
</dbReference>
<dbReference type="RefSeq" id="WP_184028992.1">
    <property type="nucleotide sequence ID" value="NZ_JACHFN010000007.1"/>
</dbReference>
<comment type="cofactor">
    <cofactor evidence="13 14">
        <name>heme</name>
        <dbReference type="ChEBI" id="CHEBI:30413"/>
    </cofactor>
</comment>
<evidence type="ECO:0000256" key="10">
    <source>
        <dbReference type="ARBA" id="ARBA00023004"/>
    </source>
</evidence>
<dbReference type="InterPro" id="IPR017927">
    <property type="entry name" value="FAD-bd_FR_type"/>
</dbReference>
<evidence type="ECO:0000313" key="18">
    <source>
        <dbReference type="Proteomes" id="UP000525389"/>
    </source>
</evidence>
<evidence type="ECO:0000256" key="4">
    <source>
        <dbReference type="ARBA" id="ARBA00022630"/>
    </source>
</evidence>
<organism evidence="17 18">
    <name type="scientific">Deinococcus budaensis</name>
    <dbReference type="NCBI Taxonomy" id="1665626"/>
    <lineage>
        <taxon>Bacteria</taxon>
        <taxon>Thermotogati</taxon>
        <taxon>Deinococcota</taxon>
        <taxon>Deinococci</taxon>
        <taxon>Deinococcales</taxon>
        <taxon>Deinococcaceae</taxon>
        <taxon>Deinococcus</taxon>
    </lineage>
</organism>
<dbReference type="CDD" id="cd06206">
    <property type="entry name" value="bifunctional_CYPOR"/>
    <property type="match status" value="1"/>
</dbReference>
<dbReference type="Proteomes" id="UP000525389">
    <property type="component" value="Unassembled WGS sequence"/>
</dbReference>
<dbReference type="InterPro" id="IPR039261">
    <property type="entry name" value="FNR_nucleotide-bd"/>
</dbReference>
<evidence type="ECO:0000256" key="5">
    <source>
        <dbReference type="ARBA" id="ARBA00022643"/>
    </source>
</evidence>
<protein>
    <recommendedName>
        <fullName evidence="13">Bifunctional cytochrome P450/NADPH--P450 reductase</fullName>
    </recommendedName>
    <domain>
        <recommendedName>
            <fullName evidence="13">Cytochrome P450</fullName>
            <ecNumber evidence="13">1.14.14.1</ecNumber>
        </recommendedName>
    </domain>
    <domain>
        <recommendedName>
            <fullName evidence="13">NADPH--cytochrome P450 reductase</fullName>
            <ecNumber evidence="13">1.6.2.4</ecNumber>
        </recommendedName>
    </domain>
</protein>
<dbReference type="InterPro" id="IPR023206">
    <property type="entry name" value="Bifunctional_P450_P450_red"/>
</dbReference>
<comment type="caution">
    <text evidence="17">The sequence shown here is derived from an EMBL/GenBank/DDBJ whole genome shotgun (WGS) entry which is preliminary data.</text>
</comment>
<keyword evidence="7 13" id="KW-0274">FAD</keyword>
<evidence type="ECO:0000256" key="1">
    <source>
        <dbReference type="ARBA" id="ARBA00010018"/>
    </source>
</evidence>
<dbReference type="EC" id="1.14.14.1" evidence="13"/>
<keyword evidence="11 13" id="KW-0503">Monooxygenase</keyword>
<dbReference type="InterPro" id="IPR001433">
    <property type="entry name" value="OxRdtase_FAD/NAD-bd"/>
</dbReference>
<dbReference type="InterPro" id="IPR001709">
    <property type="entry name" value="Flavoprot_Pyr_Nucl_cyt_Rdtase"/>
</dbReference>
<dbReference type="PROSITE" id="PS51384">
    <property type="entry name" value="FAD_FR"/>
    <property type="match status" value="1"/>
</dbReference>
<feature type="domain" description="FAD-binding FR-type" evidence="16">
    <location>
        <begin position="664"/>
        <end position="908"/>
    </location>
</feature>
<reference evidence="17 18" key="1">
    <citation type="submission" date="2020-08" db="EMBL/GenBank/DDBJ databases">
        <title>Genomic Encyclopedia of Type Strains, Phase IV (KMG-IV): sequencing the most valuable type-strain genomes for metagenomic binning, comparative biology and taxonomic classification.</title>
        <authorList>
            <person name="Goeker M."/>
        </authorList>
    </citation>
    <scope>NUCLEOTIDE SEQUENCE [LARGE SCALE GENOMIC DNA]</scope>
    <source>
        <strain evidence="17 18">DSM 101791</strain>
    </source>
</reference>
<dbReference type="PANTHER" id="PTHR19384">
    <property type="entry name" value="NITRIC OXIDE SYNTHASE-RELATED"/>
    <property type="match status" value="1"/>
</dbReference>